<sequence>MMILRAATNIPANTELRIRYFPPALKTSTWTSATGALSAAPPCAPTSSSCRRTETLIKHLAETYPRPLEQALRLGLWEPSTLIAGAYDSLKQQGEAREAMNGALTAIGIMLDGGVDGLLVVKKSDLAMENLLLV</sequence>
<dbReference type="EMBL" id="CP060774">
    <property type="protein sequence ID" value="QQK41396.1"/>
    <property type="molecule type" value="Genomic_DNA"/>
</dbReference>
<reference evidence="1 2" key="1">
    <citation type="submission" date="2020-08" db="EMBL/GenBank/DDBJ databases">
        <title>The completed genome sequence of the pathogenic ascomycete fungus Penicillium digitatum.</title>
        <authorList>
            <person name="Wang M."/>
        </authorList>
    </citation>
    <scope>NUCLEOTIDE SEQUENCE [LARGE SCALE GENOMIC DNA]</scope>
    <source>
        <strain evidence="1 2">PdW03</strain>
    </source>
</reference>
<accession>A0A7T6XHX1</accession>
<proteinExistence type="predicted"/>
<name>A0A7T6XHX1_PENDI</name>
<protein>
    <submittedName>
        <fullName evidence="1">Tetratricopeptide-like helical</fullName>
    </submittedName>
</protein>
<dbReference type="AlphaFoldDB" id="A0A7T6XHX1"/>
<dbReference type="GeneID" id="90952577"/>
<evidence type="ECO:0000313" key="2">
    <source>
        <dbReference type="Proteomes" id="UP000595662"/>
    </source>
</evidence>
<evidence type="ECO:0000313" key="1">
    <source>
        <dbReference type="EMBL" id="QQK41396.1"/>
    </source>
</evidence>
<dbReference type="RefSeq" id="XP_065956096.1">
    <property type="nucleotide sequence ID" value="XM_066100696.1"/>
</dbReference>
<dbReference type="Proteomes" id="UP000595662">
    <property type="component" value="Chromosome 1"/>
</dbReference>
<gene>
    <name evidence="1" type="ORF">Pdw03_4250</name>
</gene>
<organism evidence="1 2">
    <name type="scientific">Penicillium digitatum</name>
    <name type="common">Green mold</name>
    <dbReference type="NCBI Taxonomy" id="36651"/>
    <lineage>
        <taxon>Eukaryota</taxon>
        <taxon>Fungi</taxon>
        <taxon>Dikarya</taxon>
        <taxon>Ascomycota</taxon>
        <taxon>Pezizomycotina</taxon>
        <taxon>Eurotiomycetes</taxon>
        <taxon>Eurotiomycetidae</taxon>
        <taxon>Eurotiales</taxon>
        <taxon>Aspergillaceae</taxon>
        <taxon>Penicillium</taxon>
    </lineage>
</organism>